<dbReference type="AlphaFoldDB" id="A0A8T0QB81"/>
<keyword evidence="1" id="KW-0805">Transcription regulation</keyword>
<dbReference type="InterPro" id="IPR043561">
    <property type="entry name" value="LHW-like"/>
</dbReference>
<reference evidence="5" key="1">
    <citation type="submission" date="2020-05" db="EMBL/GenBank/DDBJ databases">
        <title>WGS assembly of Panicum virgatum.</title>
        <authorList>
            <person name="Lovell J.T."/>
            <person name="Jenkins J."/>
            <person name="Shu S."/>
            <person name="Juenger T.E."/>
            <person name="Schmutz J."/>
        </authorList>
    </citation>
    <scope>NUCLEOTIDE SEQUENCE</scope>
    <source>
        <strain evidence="5">AP13</strain>
    </source>
</reference>
<keyword evidence="2" id="KW-0804">Transcription</keyword>
<dbReference type="Proteomes" id="UP000823388">
    <property type="component" value="Chromosome 7N"/>
</dbReference>
<accession>A0A8T0QB81</accession>
<dbReference type="PANTHER" id="PTHR46196:SF8">
    <property type="entry name" value="TRANSCRIPTION FACTOR BHLH157"/>
    <property type="match status" value="1"/>
</dbReference>
<feature type="region of interest" description="Disordered" evidence="3">
    <location>
        <begin position="517"/>
        <end position="584"/>
    </location>
</feature>
<feature type="compositionally biased region" description="Polar residues" evidence="3">
    <location>
        <begin position="517"/>
        <end position="532"/>
    </location>
</feature>
<evidence type="ECO:0000256" key="3">
    <source>
        <dbReference type="SAM" id="MobiDB-lite"/>
    </source>
</evidence>
<evidence type="ECO:0000259" key="4">
    <source>
        <dbReference type="PROSITE" id="PS50888"/>
    </source>
</evidence>
<feature type="compositionally biased region" description="Polar residues" evidence="3">
    <location>
        <begin position="363"/>
        <end position="372"/>
    </location>
</feature>
<gene>
    <name evidence="5" type="ORF">PVAP13_7NG291200</name>
</gene>
<dbReference type="GO" id="GO:0003700">
    <property type="term" value="F:DNA-binding transcription factor activity"/>
    <property type="evidence" value="ECO:0007669"/>
    <property type="project" value="InterPro"/>
</dbReference>
<dbReference type="InterPro" id="IPR011598">
    <property type="entry name" value="bHLH_dom"/>
</dbReference>
<feature type="region of interest" description="Disordered" evidence="3">
    <location>
        <begin position="357"/>
        <end position="393"/>
    </location>
</feature>
<dbReference type="PROSITE" id="PS50888">
    <property type="entry name" value="BHLH"/>
    <property type="match status" value="1"/>
</dbReference>
<dbReference type="Pfam" id="PF14215">
    <property type="entry name" value="bHLH-MYC_N"/>
    <property type="match status" value="1"/>
</dbReference>
<name>A0A8T0QB81_PANVG</name>
<evidence type="ECO:0000313" key="5">
    <source>
        <dbReference type="EMBL" id="KAG2568096.1"/>
    </source>
</evidence>
<protein>
    <recommendedName>
        <fullName evidence="4">BHLH domain-containing protein</fullName>
    </recommendedName>
</protein>
<dbReference type="InterPro" id="IPR025610">
    <property type="entry name" value="MYC/MYB_N"/>
</dbReference>
<dbReference type="PANTHER" id="PTHR46196">
    <property type="entry name" value="TRANSCRIPTION FACTOR BHLH155-LIKE ISOFORM X1-RELATED"/>
    <property type="match status" value="1"/>
</dbReference>
<keyword evidence="6" id="KW-1185">Reference proteome</keyword>
<evidence type="ECO:0000256" key="2">
    <source>
        <dbReference type="ARBA" id="ARBA00023163"/>
    </source>
</evidence>
<sequence>MLNQVHIVGKGIIGEALGSGECQWIYDTTCHASNQTSHVDYQDLLEDYTWWQHQFLNGIKTIAVLPLRLQGLVQFGSPQKVPRNSDFLNQVRNIFDQMKNTSRDGSMEYTQINSLACVQQPILTSSRSANDILVHNKVNQLKSEKLENIERTESIRSSICSPSNSQRSLNDFTPHGTGNSSIDTHTLAMPVNSKSIYELEGFDKVTDFFHQNADVGTVQVNSSKMPDSIIASIMSAYQNSHNLHRITNESSAQNMPEYPPYLYTATNSPNSGLDELCYSSAGFSSEKSTNYLQNESDKLLYKSVSLRSNPCVSEIQGNCLTPHHVLVHKQSLIPGPGECGRLLSPEESFIVQSDSMPLKDTTHSPCQTNSTCPELPNRPHEEATAGTSDNNMKECSGNNGLLESMMLDPRTNSFVQDWWDDSVLLAGNLPNLGNIHSDSAIELSSKHPFSSGESGLPSISAVEQLFGVGAPRSAGHGPLGAEANPLSGCISDYQLPQFPFRDCITAYNAPVPSLASSSYTSGNVQKSSSKATSVPPGNISVDDTCSFNTANSKGSQSNNPEGTKVAKKRAKAGESTRPRPKDRQLIQDRVKELREIVPNGAKCSIDALLERTIKHMLFLQSVTKYAEKIKQADEPKLIDKESGVVLKDNPDGCKNGGATWAYEVAGKTMVCPIIIEDLSPPGQMLIEMLCEERGLFLEIADNIRGFGLTILKGLMELRDGKIWARFLVETSREVTRMDIFLSLVQLLEQNNLVQSTEQMAKIMNNGVPSFTDHQLSPLPIAVGIAEGLQ</sequence>
<proteinExistence type="predicted"/>
<evidence type="ECO:0000256" key="1">
    <source>
        <dbReference type="ARBA" id="ARBA00023015"/>
    </source>
</evidence>
<feature type="compositionally biased region" description="Basic and acidic residues" evidence="3">
    <location>
        <begin position="571"/>
        <end position="584"/>
    </location>
</feature>
<dbReference type="GO" id="GO:0046983">
    <property type="term" value="F:protein dimerization activity"/>
    <property type="evidence" value="ECO:0007669"/>
    <property type="project" value="InterPro"/>
</dbReference>
<feature type="compositionally biased region" description="Polar residues" evidence="3">
    <location>
        <begin position="541"/>
        <end position="561"/>
    </location>
</feature>
<comment type="caution">
    <text evidence="5">The sequence shown here is derived from an EMBL/GenBank/DDBJ whole genome shotgun (WGS) entry which is preliminary data.</text>
</comment>
<organism evidence="5 6">
    <name type="scientific">Panicum virgatum</name>
    <name type="common">Blackwell switchgrass</name>
    <dbReference type="NCBI Taxonomy" id="38727"/>
    <lineage>
        <taxon>Eukaryota</taxon>
        <taxon>Viridiplantae</taxon>
        <taxon>Streptophyta</taxon>
        <taxon>Embryophyta</taxon>
        <taxon>Tracheophyta</taxon>
        <taxon>Spermatophyta</taxon>
        <taxon>Magnoliopsida</taxon>
        <taxon>Liliopsida</taxon>
        <taxon>Poales</taxon>
        <taxon>Poaceae</taxon>
        <taxon>PACMAD clade</taxon>
        <taxon>Panicoideae</taxon>
        <taxon>Panicodae</taxon>
        <taxon>Paniceae</taxon>
        <taxon>Panicinae</taxon>
        <taxon>Panicum</taxon>
        <taxon>Panicum sect. Hiantes</taxon>
    </lineage>
</organism>
<dbReference type="Pfam" id="PF23176">
    <property type="entry name" value="bHLH_LHW"/>
    <property type="match status" value="1"/>
</dbReference>
<evidence type="ECO:0000313" key="6">
    <source>
        <dbReference type="Proteomes" id="UP000823388"/>
    </source>
</evidence>
<feature type="domain" description="BHLH" evidence="4">
    <location>
        <begin position="570"/>
        <end position="619"/>
    </location>
</feature>
<dbReference type="EMBL" id="CM029050">
    <property type="protein sequence ID" value="KAG2568096.1"/>
    <property type="molecule type" value="Genomic_DNA"/>
</dbReference>